<reference evidence="1" key="3">
    <citation type="journal article" date="2017" name="Nature">
        <title>Genome sequence of the progenitor of the wheat D genome Aegilops tauschii.</title>
        <authorList>
            <person name="Luo M.C."/>
            <person name="Gu Y.Q."/>
            <person name="Puiu D."/>
            <person name="Wang H."/>
            <person name="Twardziok S.O."/>
            <person name="Deal K.R."/>
            <person name="Huo N."/>
            <person name="Zhu T."/>
            <person name="Wang L."/>
            <person name="Wang Y."/>
            <person name="McGuire P.E."/>
            <person name="Liu S."/>
            <person name="Long H."/>
            <person name="Ramasamy R.K."/>
            <person name="Rodriguez J.C."/>
            <person name="Van S.L."/>
            <person name="Yuan L."/>
            <person name="Wang Z."/>
            <person name="Xia Z."/>
            <person name="Xiao L."/>
            <person name="Anderson O.D."/>
            <person name="Ouyang S."/>
            <person name="Liang Y."/>
            <person name="Zimin A.V."/>
            <person name="Pertea G."/>
            <person name="Qi P."/>
            <person name="Bennetzen J.L."/>
            <person name="Dai X."/>
            <person name="Dawson M.W."/>
            <person name="Muller H.G."/>
            <person name="Kugler K."/>
            <person name="Rivarola-Duarte L."/>
            <person name="Spannagl M."/>
            <person name="Mayer K.F.X."/>
            <person name="Lu F.H."/>
            <person name="Bevan M.W."/>
            <person name="Leroy P."/>
            <person name="Li P."/>
            <person name="You F.M."/>
            <person name="Sun Q."/>
            <person name="Liu Z."/>
            <person name="Lyons E."/>
            <person name="Wicker T."/>
            <person name="Salzberg S.L."/>
            <person name="Devos K.M."/>
            <person name="Dvorak J."/>
        </authorList>
    </citation>
    <scope>NUCLEOTIDE SEQUENCE [LARGE SCALE GENOMIC DNA]</scope>
    <source>
        <strain evidence="1">cv. AL8/78</strain>
    </source>
</reference>
<proteinExistence type="predicted"/>
<sequence length="87" mass="10366">MDHWTVASESLCSSDLCLISFPKFRTWEEDHRQQPKQEKQKLFCFLRKGGGKVSTFCFSLFLSVLIRAIQRWFVCEVLWVIDLFFRA</sequence>
<reference evidence="1" key="5">
    <citation type="journal article" date="2021" name="G3 (Bethesda)">
        <title>Aegilops tauschii genome assembly Aet v5.0 features greater sequence contiguity and improved annotation.</title>
        <authorList>
            <person name="Wang L."/>
            <person name="Zhu T."/>
            <person name="Rodriguez J.C."/>
            <person name="Deal K.R."/>
            <person name="Dubcovsky J."/>
            <person name="McGuire P.E."/>
            <person name="Lux T."/>
            <person name="Spannagl M."/>
            <person name="Mayer K.F.X."/>
            <person name="Baldrich P."/>
            <person name="Meyers B.C."/>
            <person name="Huo N."/>
            <person name="Gu Y.Q."/>
            <person name="Zhou H."/>
            <person name="Devos K.M."/>
            <person name="Bennetzen J.L."/>
            <person name="Unver T."/>
            <person name="Budak H."/>
            <person name="Gulick P.J."/>
            <person name="Galiba G."/>
            <person name="Kalapos B."/>
            <person name="Nelson D.R."/>
            <person name="Li P."/>
            <person name="You F.M."/>
            <person name="Luo M.C."/>
            <person name="Dvorak J."/>
        </authorList>
    </citation>
    <scope>NUCLEOTIDE SEQUENCE [LARGE SCALE GENOMIC DNA]</scope>
    <source>
        <strain evidence="1">cv. AL8/78</strain>
    </source>
</reference>
<dbReference type="EnsemblPlants" id="AET3Gv20573400.19">
    <property type="protein sequence ID" value="AET3Gv20573400.19"/>
    <property type="gene ID" value="AET3Gv20573400"/>
</dbReference>
<protein>
    <submittedName>
        <fullName evidence="1">Uncharacterized protein</fullName>
    </submittedName>
</protein>
<reference evidence="2" key="2">
    <citation type="journal article" date="2017" name="Nat. Plants">
        <title>The Aegilops tauschii genome reveals multiple impacts of transposons.</title>
        <authorList>
            <person name="Zhao G."/>
            <person name="Zou C."/>
            <person name="Li K."/>
            <person name="Wang K."/>
            <person name="Li T."/>
            <person name="Gao L."/>
            <person name="Zhang X."/>
            <person name="Wang H."/>
            <person name="Yang Z."/>
            <person name="Liu X."/>
            <person name="Jiang W."/>
            <person name="Mao L."/>
            <person name="Kong X."/>
            <person name="Jiao Y."/>
            <person name="Jia J."/>
        </authorList>
    </citation>
    <scope>NUCLEOTIDE SEQUENCE [LARGE SCALE GENOMIC DNA]</scope>
    <source>
        <strain evidence="2">cv. AL8/78</strain>
    </source>
</reference>
<organism evidence="1 2">
    <name type="scientific">Aegilops tauschii subsp. strangulata</name>
    <name type="common">Goatgrass</name>
    <dbReference type="NCBI Taxonomy" id="200361"/>
    <lineage>
        <taxon>Eukaryota</taxon>
        <taxon>Viridiplantae</taxon>
        <taxon>Streptophyta</taxon>
        <taxon>Embryophyta</taxon>
        <taxon>Tracheophyta</taxon>
        <taxon>Spermatophyta</taxon>
        <taxon>Magnoliopsida</taxon>
        <taxon>Liliopsida</taxon>
        <taxon>Poales</taxon>
        <taxon>Poaceae</taxon>
        <taxon>BOP clade</taxon>
        <taxon>Pooideae</taxon>
        <taxon>Triticodae</taxon>
        <taxon>Triticeae</taxon>
        <taxon>Triticinae</taxon>
        <taxon>Aegilops</taxon>
    </lineage>
</organism>
<dbReference type="AlphaFoldDB" id="A0A453F4P5"/>
<reference evidence="1" key="4">
    <citation type="submission" date="2019-03" db="UniProtKB">
        <authorList>
            <consortium name="EnsemblPlants"/>
        </authorList>
    </citation>
    <scope>IDENTIFICATION</scope>
</reference>
<dbReference type="Proteomes" id="UP000015105">
    <property type="component" value="Chromosome 3D"/>
</dbReference>
<evidence type="ECO:0000313" key="2">
    <source>
        <dbReference type="Proteomes" id="UP000015105"/>
    </source>
</evidence>
<reference evidence="2" key="1">
    <citation type="journal article" date="2014" name="Science">
        <title>Ancient hybridizations among the ancestral genomes of bread wheat.</title>
        <authorList>
            <consortium name="International Wheat Genome Sequencing Consortium,"/>
            <person name="Marcussen T."/>
            <person name="Sandve S.R."/>
            <person name="Heier L."/>
            <person name="Spannagl M."/>
            <person name="Pfeifer M."/>
            <person name="Jakobsen K.S."/>
            <person name="Wulff B.B."/>
            <person name="Steuernagel B."/>
            <person name="Mayer K.F."/>
            <person name="Olsen O.A."/>
        </authorList>
    </citation>
    <scope>NUCLEOTIDE SEQUENCE [LARGE SCALE GENOMIC DNA]</scope>
    <source>
        <strain evidence="2">cv. AL8/78</strain>
    </source>
</reference>
<evidence type="ECO:0000313" key="1">
    <source>
        <dbReference type="EnsemblPlants" id="AET3Gv20573400.19"/>
    </source>
</evidence>
<accession>A0A453F4P5</accession>
<dbReference type="Gramene" id="AET3Gv20573400.19">
    <property type="protein sequence ID" value="AET3Gv20573400.19"/>
    <property type="gene ID" value="AET3Gv20573400"/>
</dbReference>
<keyword evidence="2" id="KW-1185">Reference proteome</keyword>
<name>A0A453F4P5_AEGTS</name>